<protein>
    <recommendedName>
        <fullName evidence="6 19">Adenosylcobinamide-GDP ribazoletransferase</fullName>
        <ecNumber evidence="5 19">2.7.8.26</ecNumber>
    </recommendedName>
    <alternativeName>
        <fullName evidence="16 19">Cobalamin synthase</fullName>
    </alternativeName>
    <alternativeName>
        <fullName evidence="15 19">Cobalamin-5'-phosphate synthase</fullName>
    </alternativeName>
</protein>
<dbReference type="Proteomes" id="UP000631421">
    <property type="component" value="Unassembled WGS sequence"/>
</dbReference>
<comment type="cofactor">
    <cofactor evidence="1 19">
        <name>Mg(2+)</name>
        <dbReference type="ChEBI" id="CHEBI:18420"/>
    </cofactor>
</comment>
<evidence type="ECO:0000256" key="1">
    <source>
        <dbReference type="ARBA" id="ARBA00001946"/>
    </source>
</evidence>
<evidence type="ECO:0000256" key="9">
    <source>
        <dbReference type="ARBA" id="ARBA00022679"/>
    </source>
</evidence>
<sequence length="251" mass="27771">MYYWRKFQAALIFYTCLPLPIKAQLDFRGIALYAPLIGILIGLTISTLDYGLTIIKPNAEFIYLRSLLMVLLGLWITGGLHLDGAMDAADGLAVDDPQRRLEVMADSRAGAFGAIAAIVILLLKVIAIAAILQHRFWIITSIWGWARWGQLRAIMQYPYLKAIGKGKFHQECLHDYQVWLIAILLIIGNLAIGWYWQLLPLAIAITIISGGLAWGIGAWFARQFGGHTGDTYGAIVEWSEALSLCAIALIG</sequence>
<comment type="function">
    <text evidence="14 19">Joins adenosylcobinamide-GDP and alpha-ribazole to generate adenosylcobalamin (Ado-cobalamin). Also synthesizes adenosylcobalamin 5'-phosphate from adenosylcobinamide-GDP and alpha-ribazole 5'-phosphate.</text>
</comment>
<dbReference type="GO" id="GO:0051073">
    <property type="term" value="F:adenosylcobinamide-GDP ribazoletransferase activity"/>
    <property type="evidence" value="ECO:0007669"/>
    <property type="project" value="UniProtKB-UniRule"/>
</dbReference>
<evidence type="ECO:0000256" key="18">
    <source>
        <dbReference type="ARBA" id="ARBA00049504"/>
    </source>
</evidence>
<evidence type="ECO:0000256" key="16">
    <source>
        <dbReference type="ARBA" id="ARBA00032853"/>
    </source>
</evidence>
<dbReference type="Pfam" id="PF02654">
    <property type="entry name" value="CobS"/>
    <property type="match status" value="1"/>
</dbReference>
<reference evidence="20" key="1">
    <citation type="journal article" date="2015" name="ISME J.">
        <title>Draft Genome Sequence of Streptomyces incarnatus NRRL8089, which Produces the Nucleoside Antibiotic Sinefungin.</title>
        <authorList>
            <person name="Oshima K."/>
            <person name="Hattori M."/>
            <person name="Shimizu H."/>
            <person name="Fukuda K."/>
            <person name="Nemoto M."/>
            <person name="Inagaki K."/>
            <person name="Tamura T."/>
        </authorList>
    </citation>
    <scope>NUCLEOTIDE SEQUENCE</scope>
    <source>
        <strain evidence="20">FACHB-1277</strain>
    </source>
</reference>
<keyword evidence="11 19" id="KW-0460">Magnesium</keyword>
<evidence type="ECO:0000256" key="12">
    <source>
        <dbReference type="ARBA" id="ARBA00022989"/>
    </source>
</evidence>
<keyword evidence="13 19" id="KW-0472">Membrane</keyword>
<evidence type="ECO:0000256" key="5">
    <source>
        <dbReference type="ARBA" id="ARBA00013200"/>
    </source>
</evidence>
<gene>
    <name evidence="19" type="primary">cobS</name>
    <name evidence="20" type="ORF">H6F44_13720</name>
</gene>
<keyword evidence="9 19" id="KW-0808">Transferase</keyword>
<dbReference type="GO" id="GO:0008818">
    <property type="term" value="F:cobalamin 5'-phosphate synthase activity"/>
    <property type="evidence" value="ECO:0007669"/>
    <property type="project" value="UniProtKB-UniRule"/>
</dbReference>
<name>A0A926UUL9_9CYAN</name>
<dbReference type="HAMAP" id="MF_00719">
    <property type="entry name" value="CobS"/>
    <property type="match status" value="1"/>
</dbReference>
<dbReference type="GO" id="GO:0005886">
    <property type="term" value="C:plasma membrane"/>
    <property type="evidence" value="ECO:0007669"/>
    <property type="project" value="UniProtKB-SubCell"/>
</dbReference>
<dbReference type="NCBIfam" id="TIGR00317">
    <property type="entry name" value="cobS"/>
    <property type="match status" value="1"/>
</dbReference>
<comment type="catalytic activity">
    <reaction evidence="18 19">
        <text>alpha-ribazole 5'-phosphate + adenosylcob(III)inamide-GDP = adenosylcob(III)alamin 5'-phosphate + GMP + H(+)</text>
        <dbReference type="Rhea" id="RHEA:23560"/>
        <dbReference type="ChEBI" id="CHEBI:15378"/>
        <dbReference type="ChEBI" id="CHEBI:57918"/>
        <dbReference type="ChEBI" id="CHEBI:58115"/>
        <dbReference type="ChEBI" id="CHEBI:60487"/>
        <dbReference type="ChEBI" id="CHEBI:60493"/>
        <dbReference type="EC" id="2.7.8.26"/>
    </reaction>
</comment>
<dbReference type="PANTHER" id="PTHR34148">
    <property type="entry name" value="ADENOSYLCOBINAMIDE-GDP RIBAZOLETRANSFERASE"/>
    <property type="match status" value="1"/>
</dbReference>
<dbReference type="EC" id="2.7.8.26" evidence="5 19"/>
<dbReference type="GO" id="GO:0009236">
    <property type="term" value="P:cobalamin biosynthetic process"/>
    <property type="evidence" value="ECO:0007669"/>
    <property type="project" value="UniProtKB-UniRule"/>
</dbReference>
<keyword evidence="12 19" id="KW-1133">Transmembrane helix</keyword>
<organism evidence="20 21">
    <name type="scientific">Pseudanabaena cinerea FACHB-1277</name>
    <dbReference type="NCBI Taxonomy" id="2949581"/>
    <lineage>
        <taxon>Bacteria</taxon>
        <taxon>Bacillati</taxon>
        <taxon>Cyanobacteriota</taxon>
        <taxon>Cyanophyceae</taxon>
        <taxon>Pseudanabaenales</taxon>
        <taxon>Pseudanabaenaceae</taxon>
        <taxon>Pseudanabaena</taxon>
        <taxon>Pseudanabaena cinerea</taxon>
    </lineage>
</organism>
<keyword evidence="10 19" id="KW-0812">Transmembrane</keyword>
<reference evidence="20" key="2">
    <citation type="submission" date="2020-08" db="EMBL/GenBank/DDBJ databases">
        <authorList>
            <person name="Chen M."/>
            <person name="Teng W."/>
            <person name="Zhao L."/>
            <person name="Hu C."/>
            <person name="Zhou Y."/>
            <person name="Han B."/>
            <person name="Song L."/>
            <person name="Shu W."/>
        </authorList>
    </citation>
    <scope>NUCLEOTIDE SEQUENCE</scope>
    <source>
        <strain evidence="20">FACHB-1277</strain>
    </source>
</reference>
<comment type="subcellular location">
    <subcellularLocation>
        <location evidence="2 19">Cell membrane</location>
        <topology evidence="2 19">Multi-pass membrane protein</topology>
    </subcellularLocation>
</comment>
<evidence type="ECO:0000256" key="11">
    <source>
        <dbReference type="ARBA" id="ARBA00022842"/>
    </source>
</evidence>
<keyword evidence="7 19" id="KW-1003">Cell membrane</keyword>
<dbReference type="RefSeq" id="WP_190351589.1">
    <property type="nucleotide sequence ID" value="NZ_JACJPY010000044.1"/>
</dbReference>
<evidence type="ECO:0000256" key="15">
    <source>
        <dbReference type="ARBA" id="ARBA00032605"/>
    </source>
</evidence>
<evidence type="ECO:0000256" key="3">
    <source>
        <dbReference type="ARBA" id="ARBA00004663"/>
    </source>
</evidence>
<evidence type="ECO:0000256" key="4">
    <source>
        <dbReference type="ARBA" id="ARBA00010561"/>
    </source>
</evidence>
<keyword evidence="8 19" id="KW-0169">Cobalamin biosynthesis</keyword>
<evidence type="ECO:0000256" key="14">
    <source>
        <dbReference type="ARBA" id="ARBA00025228"/>
    </source>
</evidence>
<dbReference type="EMBL" id="JACJPY010000044">
    <property type="protein sequence ID" value="MBD2151171.1"/>
    <property type="molecule type" value="Genomic_DNA"/>
</dbReference>
<evidence type="ECO:0000256" key="8">
    <source>
        <dbReference type="ARBA" id="ARBA00022573"/>
    </source>
</evidence>
<evidence type="ECO:0000256" key="2">
    <source>
        <dbReference type="ARBA" id="ARBA00004651"/>
    </source>
</evidence>
<evidence type="ECO:0000256" key="7">
    <source>
        <dbReference type="ARBA" id="ARBA00022475"/>
    </source>
</evidence>
<evidence type="ECO:0000256" key="13">
    <source>
        <dbReference type="ARBA" id="ARBA00023136"/>
    </source>
</evidence>
<accession>A0A926UUL9</accession>
<feature type="transmembrane region" description="Helical" evidence="19">
    <location>
        <begin position="33"/>
        <end position="55"/>
    </location>
</feature>
<evidence type="ECO:0000256" key="19">
    <source>
        <dbReference type="HAMAP-Rule" id="MF_00719"/>
    </source>
</evidence>
<comment type="catalytic activity">
    <reaction evidence="17 19">
        <text>alpha-ribazole + adenosylcob(III)inamide-GDP = adenosylcob(III)alamin + GMP + H(+)</text>
        <dbReference type="Rhea" id="RHEA:16049"/>
        <dbReference type="ChEBI" id="CHEBI:10329"/>
        <dbReference type="ChEBI" id="CHEBI:15378"/>
        <dbReference type="ChEBI" id="CHEBI:18408"/>
        <dbReference type="ChEBI" id="CHEBI:58115"/>
        <dbReference type="ChEBI" id="CHEBI:60487"/>
        <dbReference type="EC" id="2.7.8.26"/>
    </reaction>
</comment>
<feature type="transmembrane region" description="Helical" evidence="19">
    <location>
        <begin position="109"/>
        <end position="132"/>
    </location>
</feature>
<comment type="caution">
    <text evidence="20">The sequence shown here is derived from an EMBL/GenBank/DDBJ whole genome shotgun (WGS) entry which is preliminary data.</text>
</comment>
<comment type="similarity">
    <text evidence="4 19">Belongs to the CobS family.</text>
</comment>
<evidence type="ECO:0000256" key="10">
    <source>
        <dbReference type="ARBA" id="ARBA00022692"/>
    </source>
</evidence>
<evidence type="ECO:0000313" key="21">
    <source>
        <dbReference type="Proteomes" id="UP000631421"/>
    </source>
</evidence>
<feature type="transmembrane region" description="Helical" evidence="19">
    <location>
        <begin position="176"/>
        <end position="196"/>
    </location>
</feature>
<feature type="transmembrane region" description="Helical" evidence="19">
    <location>
        <begin position="62"/>
        <end position="82"/>
    </location>
</feature>
<keyword evidence="21" id="KW-1185">Reference proteome</keyword>
<evidence type="ECO:0000256" key="17">
    <source>
        <dbReference type="ARBA" id="ARBA00048623"/>
    </source>
</evidence>
<comment type="pathway">
    <text evidence="3 19">Cofactor biosynthesis; adenosylcobalamin biosynthesis; adenosylcobalamin from cob(II)yrinate a,c-diamide: step 7/7.</text>
</comment>
<proteinExistence type="inferred from homology"/>
<dbReference type="PANTHER" id="PTHR34148:SF1">
    <property type="entry name" value="ADENOSYLCOBINAMIDE-GDP RIBAZOLETRANSFERASE"/>
    <property type="match status" value="1"/>
</dbReference>
<evidence type="ECO:0000313" key="20">
    <source>
        <dbReference type="EMBL" id="MBD2151171.1"/>
    </source>
</evidence>
<evidence type="ECO:0000256" key="6">
    <source>
        <dbReference type="ARBA" id="ARBA00015850"/>
    </source>
</evidence>
<feature type="transmembrane region" description="Helical" evidence="19">
    <location>
        <begin position="202"/>
        <end position="221"/>
    </location>
</feature>
<dbReference type="AlphaFoldDB" id="A0A926UUL9"/>
<dbReference type="InterPro" id="IPR003805">
    <property type="entry name" value="CobS"/>
</dbReference>